<dbReference type="InterPro" id="IPR038718">
    <property type="entry name" value="SNF2-like_sf"/>
</dbReference>
<keyword evidence="4" id="KW-0347">Helicase</keyword>
<dbReference type="CDD" id="cd18793">
    <property type="entry name" value="SF2_C_SNF"/>
    <property type="match status" value="1"/>
</dbReference>
<feature type="domain" description="Helicase C-terminal" evidence="3">
    <location>
        <begin position="774"/>
        <end position="928"/>
    </location>
</feature>
<dbReference type="PANTHER" id="PTHR10799">
    <property type="entry name" value="SNF2/RAD54 HELICASE FAMILY"/>
    <property type="match status" value="1"/>
</dbReference>
<dbReference type="Gene3D" id="1.20.120.850">
    <property type="entry name" value="SWI2/SNF2 ATPases, N-terminal domain"/>
    <property type="match status" value="1"/>
</dbReference>
<organism evidence="4 5">
    <name type="scientific">Streptomyces polyasparticus</name>
    <dbReference type="NCBI Taxonomy" id="2767826"/>
    <lineage>
        <taxon>Bacteria</taxon>
        <taxon>Bacillati</taxon>
        <taxon>Actinomycetota</taxon>
        <taxon>Actinomycetes</taxon>
        <taxon>Kitasatosporales</taxon>
        <taxon>Streptomycetaceae</taxon>
        <taxon>Streptomyces</taxon>
    </lineage>
</organism>
<accession>A0ABR7SBE4</accession>
<evidence type="ECO:0000259" key="3">
    <source>
        <dbReference type="PROSITE" id="PS51194"/>
    </source>
</evidence>
<comment type="caution">
    <text evidence="4">The sequence shown here is derived from an EMBL/GenBank/DDBJ whole genome shotgun (WGS) entry which is preliminary data.</text>
</comment>
<dbReference type="InterPro" id="IPR022138">
    <property type="entry name" value="DUF3670"/>
</dbReference>
<dbReference type="InterPro" id="IPR001650">
    <property type="entry name" value="Helicase_C-like"/>
</dbReference>
<dbReference type="Pfam" id="PF12419">
    <property type="entry name" value="DUF3670"/>
    <property type="match status" value="1"/>
</dbReference>
<dbReference type="Gene3D" id="3.40.50.10810">
    <property type="entry name" value="Tandem AAA-ATPase domain"/>
    <property type="match status" value="1"/>
</dbReference>
<proteinExistence type="predicted"/>
<dbReference type="InterPro" id="IPR049730">
    <property type="entry name" value="SNF2/RAD54-like_C"/>
</dbReference>
<dbReference type="InterPro" id="IPR000330">
    <property type="entry name" value="SNF2_N"/>
</dbReference>
<dbReference type="SUPFAM" id="SSF52540">
    <property type="entry name" value="P-loop containing nucleoside triphosphate hydrolases"/>
    <property type="match status" value="2"/>
</dbReference>
<evidence type="ECO:0000313" key="4">
    <source>
        <dbReference type="EMBL" id="MBC9712806.1"/>
    </source>
</evidence>
<keyword evidence="5" id="KW-1185">Reference proteome</keyword>
<dbReference type="InterPro" id="IPR014001">
    <property type="entry name" value="Helicase_ATP-bd"/>
</dbReference>
<keyword evidence="4" id="KW-0067">ATP-binding</keyword>
<dbReference type="PROSITE" id="PS51194">
    <property type="entry name" value="HELICASE_CTER"/>
    <property type="match status" value="1"/>
</dbReference>
<dbReference type="Pfam" id="PF00271">
    <property type="entry name" value="Helicase_C"/>
    <property type="match status" value="1"/>
</dbReference>
<sequence>MTTAALARLAPVFLPAPLPRDGRLAFWSPDGSPLPADIGSATELAVVRRRGAVVRTVTVPALSVEVEQALPALLQARTTPQAHPAAACWGAAAHFALHLVARGRLLPGLTGDDLDAWRAGPLEADDIRYLRAVADALPYEGHASPLPDSKPLRLPAPEALVRSFLDAVADTLPRTPAAAHAVGAPFAARAAQRLPQARDWAAEAAAGMDTGVRISLRLDLSGYHLFDRGDDERSQGAAAIVQVHSLADPTLVIDAAALWAGEGDAMFGPRARVDAALALRRAARVWPPLERLGERDTPDVLALTEEELYDLLGVAAARLTAAGVGVHWPRDLAQDLSAAAIVRPAPGSATDGTGFFEAEQLLEFRWQLALGGDALSEAEMDVLAESHRPVVRLRDQWVLVDPALVRKARKRELGLLDPVDALSVALTGEAEVDGEAVEAVPIGALAALRERLTGAPAPAVPPPGLRATLRDYQLRGLTWLDQMTSLGLGGCLADDMGLGKTITVIALHLKRARSEPTLVVCPASLLGNWQREIEKFAPGVPVRRYHGTGRTLDDLDGGFVLTTYGTMRSAAPRLAQQSWGMVVADEAQHVKNPMSATAKALRTIPAPARVALTGTPVENNLSELWALLDWTTPGLLGPLKAFRSRHARAVEGGEHPDAAERLARLVRPFLLRRRKSDPGIVPELPPKTETDHPVPLTREQAALYEAVVRESMAAIEAAEGIARRGLVLKLLGALKQICNHPAQYLKEGFAQGESRSGPELSGVRLDGRSGKLALLDELVDTILSEDGSVLVFTQYVGMARLIAAHLATRAVPVEVLHGGTPIPEREKLVDRFQAGATPVLVLSLKAAGTGLNLTRAGHVVHFDRWWNPAVEEQATDRAYRIGQTQPVQVHRLITEGTVEDRIAEMLAAKRELAEAVLGSGESALTELTDRELGDLVSLRRSA</sequence>
<name>A0ABR7SBE4_9ACTN</name>
<feature type="domain" description="Helicase ATP-binding" evidence="2">
    <location>
        <begin position="481"/>
        <end position="634"/>
    </location>
</feature>
<dbReference type="RefSeq" id="WP_187813292.1">
    <property type="nucleotide sequence ID" value="NZ_JACTVJ010000005.1"/>
</dbReference>
<dbReference type="SMART" id="SM00490">
    <property type="entry name" value="HELICc"/>
    <property type="match status" value="1"/>
</dbReference>
<evidence type="ECO:0000259" key="2">
    <source>
        <dbReference type="PROSITE" id="PS51192"/>
    </source>
</evidence>
<protein>
    <submittedName>
        <fullName evidence="4">DEAD/DEAH box helicase</fullName>
    </submittedName>
</protein>
<reference evidence="4 5" key="1">
    <citation type="submission" date="2020-08" db="EMBL/GenBank/DDBJ databases">
        <title>Genemic of Streptomyces polyaspartic.</title>
        <authorList>
            <person name="Liu W."/>
        </authorList>
    </citation>
    <scope>NUCLEOTIDE SEQUENCE [LARGE SCALE GENOMIC DNA]</scope>
    <source>
        <strain evidence="4 5">TRM66268-LWL</strain>
    </source>
</reference>
<dbReference type="PROSITE" id="PS51192">
    <property type="entry name" value="HELICASE_ATP_BIND_1"/>
    <property type="match status" value="1"/>
</dbReference>
<gene>
    <name evidence="4" type="ORF">H9Y04_09495</name>
</gene>
<evidence type="ECO:0000313" key="5">
    <source>
        <dbReference type="Proteomes" id="UP000642284"/>
    </source>
</evidence>
<dbReference type="InterPro" id="IPR027417">
    <property type="entry name" value="P-loop_NTPase"/>
</dbReference>
<dbReference type="SMART" id="SM00487">
    <property type="entry name" value="DEXDc"/>
    <property type="match status" value="1"/>
</dbReference>
<dbReference type="EMBL" id="JACTVJ010000005">
    <property type="protein sequence ID" value="MBC9712806.1"/>
    <property type="molecule type" value="Genomic_DNA"/>
</dbReference>
<dbReference type="Gene3D" id="3.40.50.300">
    <property type="entry name" value="P-loop containing nucleotide triphosphate hydrolases"/>
    <property type="match status" value="1"/>
</dbReference>
<dbReference type="GO" id="GO:0004386">
    <property type="term" value="F:helicase activity"/>
    <property type="evidence" value="ECO:0007669"/>
    <property type="project" value="UniProtKB-KW"/>
</dbReference>
<keyword evidence="1" id="KW-0378">Hydrolase</keyword>
<dbReference type="Proteomes" id="UP000642284">
    <property type="component" value="Unassembled WGS sequence"/>
</dbReference>
<evidence type="ECO:0000256" key="1">
    <source>
        <dbReference type="ARBA" id="ARBA00022801"/>
    </source>
</evidence>
<dbReference type="Pfam" id="PF00176">
    <property type="entry name" value="SNF2-rel_dom"/>
    <property type="match status" value="1"/>
</dbReference>
<keyword evidence="4" id="KW-0547">Nucleotide-binding</keyword>